<name>A0A543AAK5_9ACTN</name>
<dbReference type="InterPro" id="IPR001638">
    <property type="entry name" value="Solute-binding_3/MltF_N"/>
</dbReference>
<dbReference type="AlphaFoldDB" id="A0A543AAK5"/>
<evidence type="ECO:0000313" key="5">
    <source>
        <dbReference type="Proteomes" id="UP000320209"/>
    </source>
</evidence>
<reference evidence="4 5" key="1">
    <citation type="submission" date="2019-06" db="EMBL/GenBank/DDBJ databases">
        <title>Sequencing the genomes of 1000 actinobacteria strains.</title>
        <authorList>
            <person name="Klenk H.-P."/>
        </authorList>
    </citation>
    <scope>NUCLEOTIDE SEQUENCE [LARGE SCALE GENOMIC DNA]</scope>
    <source>
        <strain evidence="4 5">DSM 25218</strain>
    </source>
</reference>
<feature type="signal peptide" evidence="2">
    <location>
        <begin position="1"/>
        <end position="28"/>
    </location>
</feature>
<dbReference type="PANTHER" id="PTHR35936">
    <property type="entry name" value="MEMBRANE-BOUND LYTIC MUREIN TRANSGLYCOSYLASE F"/>
    <property type="match status" value="1"/>
</dbReference>
<dbReference type="EMBL" id="VFOV01000001">
    <property type="protein sequence ID" value="TQL69605.1"/>
    <property type="molecule type" value="Genomic_DNA"/>
</dbReference>
<dbReference type="PROSITE" id="PS51257">
    <property type="entry name" value="PROKAR_LIPOPROTEIN"/>
    <property type="match status" value="1"/>
</dbReference>
<evidence type="ECO:0000256" key="1">
    <source>
        <dbReference type="ARBA" id="ARBA00022729"/>
    </source>
</evidence>
<organism evidence="4 5">
    <name type="scientific">Nocardioides albertanoniae</name>
    <dbReference type="NCBI Taxonomy" id="1175486"/>
    <lineage>
        <taxon>Bacteria</taxon>
        <taxon>Bacillati</taxon>
        <taxon>Actinomycetota</taxon>
        <taxon>Actinomycetes</taxon>
        <taxon>Propionibacteriales</taxon>
        <taxon>Nocardioidaceae</taxon>
        <taxon>Nocardioides</taxon>
    </lineage>
</organism>
<keyword evidence="5" id="KW-1185">Reference proteome</keyword>
<dbReference type="Gene3D" id="3.40.190.10">
    <property type="entry name" value="Periplasmic binding protein-like II"/>
    <property type="match status" value="2"/>
</dbReference>
<dbReference type="RefSeq" id="WP_141781462.1">
    <property type="nucleotide sequence ID" value="NZ_VFOV01000001.1"/>
</dbReference>
<dbReference type="Proteomes" id="UP000320209">
    <property type="component" value="Unassembled WGS sequence"/>
</dbReference>
<keyword evidence="1 2" id="KW-0732">Signal</keyword>
<feature type="chain" id="PRO_5039376901" evidence="2">
    <location>
        <begin position="29"/>
        <end position="298"/>
    </location>
</feature>
<evidence type="ECO:0000313" key="4">
    <source>
        <dbReference type="EMBL" id="TQL69605.1"/>
    </source>
</evidence>
<comment type="caution">
    <text evidence="4">The sequence shown here is derived from an EMBL/GenBank/DDBJ whole genome shotgun (WGS) entry which is preliminary data.</text>
</comment>
<proteinExistence type="predicted"/>
<feature type="domain" description="Solute-binding protein family 3/N-terminal" evidence="3">
    <location>
        <begin position="40"/>
        <end position="269"/>
    </location>
</feature>
<evidence type="ECO:0000256" key="2">
    <source>
        <dbReference type="SAM" id="SignalP"/>
    </source>
</evidence>
<dbReference type="Pfam" id="PF00497">
    <property type="entry name" value="SBP_bac_3"/>
    <property type="match status" value="1"/>
</dbReference>
<dbReference type="OrthoDB" id="9762169at2"/>
<dbReference type="SUPFAM" id="SSF53850">
    <property type="entry name" value="Periplasmic binding protein-like II"/>
    <property type="match status" value="1"/>
</dbReference>
<evidence type="ECO:0000259" key="3">
    <source>
        <dbReference type="SMART" id="SM00062"/>
    </source>
</evidence>
<accession>A0A543AAK5</accession>
<protein>
    <submittedName>
        <fullName evidence="4">Amino acid ABC transporter substrate-binding protein (PAAT family)</fullName>
    </submittedName>
</protein>
<gene>
    <name evidence="4" type="ORF">FB381_3517</name>
</gene>
<sequence>MRLRTRGSRALFATLAAGTLLLSGCGGGDDSADGEEDGKTITIAIAGEKPYSYMEDGEPTGATVALHKEIFTKLGYENVKAEVVEWDGLIPGLNAGRYDVVSAGMSILPERCEQASFGDPEIMYTTAFAVPKGNPGGLKDMQDVADSDVRLAVINGAIEQGYAEQLGIDGVTTVNSAEDGYAAVQNGQADAFALTGISVRTWVEENPDAGLEATDSFEAVVDDVVQVGAGATVFREKDSKLREDYNKELAKVTGSTDAYKGVLGEFGFTDAERPPENITTDMLCKGELPTVDEYESSN</sequence>
<dbReference type="PANTHER" id="PTHR35936:SF17">
    <property type="entry name" value="ARGININE-BINDING EXTRACELLULAR PROTEIN ARTP"/>
    <property type="match status" value="1"/>
</dbReference>
<dbReference type="SMART" id="SM00062">
    <property type="entry name" value="PBPb"/>
    <property type="match status" value="1"/>
</dbReference>